<sequence>MFASKKTGYFYDPAVNEFMPSDAVEIDAEIHAALLKGQGEGKVITWAEDGYPFLSDPTPPSQEALAAVERAWRDLQLGATDSVVTRHRDELEDGSPTSLTPDQYAELQAYRRQLRDWPEAGEFPLNEHRPAAPGWLAVTAE</sequence>
<protein>
    <submittedName>
        <fullName evidence="2">Putative phage tail protein</fullName>
    </submittedName>
</protein>
<dbReference type="EMBL" id="CP015600">
    <property type="protein sequence ID" value="ANF85155.1"/>
    <property type="molecule type" value="Genomic_DNA"/>
</dbReference>
<dbReference type="Proteomes" id="UP000077829">
    <property type="component" value="Chromosome"/>
</dbReference>
<name>A0A172YXY1_9PSED</name>
<evidence type="ECO:0000313" key="2">
    <source>
        <dbReference type="EMBL" id="ANF85155.1"/>
    </source>
</evidence>
<proteinExistence type="predicted"/>
<dbReference type="STRING" id="219572.A7J50_1733"/>
<organism evidence="2 3">
    <name type="scientific">Pseudomonas antarctica</name>
    <dbReference type="NCBI Taxonomy" id="219572"/>
    <lineage>
        <taxon>Bacteria</taxon>
        <taxon>Pseudomonadati</taxon>
        <taxon>Pseudomonadota</taxon>
        <taxon>Gammaproteobacteria</taxon>
        <taxon>Pseudomonadales</taxon>
        <taxon>Pseudomonadaceae</taxon>
        <taxon>Pseudomonas</taxon>
    </lineage>
</organism>
<dbReference type="AlphaFoldDB" id="A0A172YXY1"/>
<reference evidence="2 3" key="1">
    <citation type="submission" date="2016-05" db="EMBL/GenBank/DDBJ databases">
        <title>Complete genome sequence of Pseudomonas antarctica PAMC 27494.</title>
        <authorList>
            <person name="Lee J."/>
        </authorList>
    </citation>
    <scope>NUCLEOTIDE SEQUENCE [LARGE SCALE GENOMIC DNA]</scope>
    <source>
        <strain evidence="2 3">PAMC 27494</strain>
    </source>
</reference>
<feature type="region of interest" description="Disordered" evidence="1">
    <location>
        <begin position="121"/>
        <end position="141"/>
    </location>
</feature>
<dbReference type="KEGG" id="panr:A7J50_1733"/>
<accession>A0A172YXY1</accession>
<evidence type="ECO:0000256" key="1">
    <source>
        <dbReference type="SAM" id="MobiDB-lite"/>
    </source>
</evidence>
<dbReference type="RefSeq" id="WP_064451423.1">
    <property type="nucleotide sequence ID" value="NZ_CP015600.1"/>
</dbReference>
<gene>
    <name evidence="2" type="ORF">A7J50_1733</name>
</gene>
<evidence type="ECO:0000313" key="3">
    <source>
        <dbReference type="Proteomes" id="UP000077829"/>
    </source>
</evidence>
<dbReference type="PATRIC" id="fig|219572.3.peg.1772"/>